<dbReference type="InterPro" id="IPR002110">
    <property type="entry name" value="Ankyrin_rpt"/>
</dbReference>
<evidence type="ECO:0000313" key="11">
    <source>
        <dbReference type="Proteomes" id="UP000249757"/>
    </source>
</evidence>
<name>A0A922N1G2_9PLEO</name>
<feature type="compositionally biased region" description="Polar residues" evidence="5">
    <location>
        <begin position="1010"/>
        <end position="1024"/>
    </location>
</feature>
<dbReference type="Pfam" id="PF01287">
    <property type="entry name" value="eIF-5a"/>
    <property type="match status" value="1"/>
</dbReference>
<dbReference type="Pfam" id="PF13637">
    <property type="entry name" value="Ank_4"/>
    <property type="match status" value="1"/>
</dbReference>
<dbReference type="Pfam" id="PF21485">
    <property type="entry name" value="IF5A-like_N"/>
    <property type="match status" value="1"/>
</dbReference>
<dbReference type="SUPFAM" id="SSF48403">
    <property type="entry name" value="Ankyrin repeat"/>
    <property type="match status" value="1"/>
</dbReference>
<proteinExistence type="predicted"/>
<evidence type="ECO:0000256" key="4">
    <source>
        <dbReference type="SAM" id="Coils"/>
    </source>
</evidence>
<feature type="region of interest" description="Disordered" evidence="5">
    <location>
        <begin position="1263"/>
        <end position="1324"/>
    </location>
</feature>
<keyword evidence="6" id="KW-0472">Membrane</keyword>
<feature type="repeat" description="ANK" evidence="3">
    <location>
        <begin position="901"/>
        <end position="940"/>
    </location>
</feature>
<feature type="compositionally biased region" description="Polar residues" evidence="5">
    <location>
        <begin position="1300"/>
        <end position="1312"/>
    </location>
</feature>
<dbReference type="Gene3D" id="2.30.30.30">
    <property type="match status" value="1"/>
</dbReference>
<evidence type="ECO:0000256" key="1">
    <source>
        <dbReference type="ARBA" id="ARBA00022737"/>
    </source>
</evidence>
<feature type="repeat" description="ANK" evidence="3">
    <location>
        <begin position="795"/>
        <end position="815"/>
    </location>
</feature>
<keyword evidence="4" id="KW-0175">Coiled coil</keyword>
<dbReference type="EMBL" id="NRDI02000035">
    <property type="protein sequence ID" value="KAI1507663.1"/>
    <property type="molecule type" value="Genomic_DNA"/>
</dbReference>
<feature type="repeat" description="ANK" evidence="3">
    <location>
        <begin position="835"/>
        <end position="867"/>
    </location>
</feature>
<feature type="signal peptide" evidence="7">
    <location>
        <begin position="1"/>
        <end position="21"/>
    </location>
</feature>
<dbReference type="Pfam" id="PF12796">
    <property type="entry name" value="Ank_2"/>
    <property type="match status" value="3"/>
</dbReference>
<evidence type="ECO:0000256" key="2">
    <source>
        <dbReference type="ARBA" id="ARBA00023043"/>
    </source>
</evidence>
<dbReference type="GO" id="GO:0045901">
    <property type="term" value="P:positive regulation of translational elongation"/>
    <property type="evidence" value="ECO:0007669"/>
    <property type="project" value="InterPro"/>
</dbReference>
<protein>
    <submittedName>
        <fullName evidence="10">Ankyrin repeat domain protein</fullName>
    </submittedName>
</protein>
<feature type="coiled-coil region" evidence="4">
    <location>
        <begin position="1209"/>
        <end position="1236"/>
    </location>
</feature>
<keyword evidence="6" id="KW-1133">Transmembrane helix</keyword>
<dbReference type="SUPFAM" id="SSF50249">
    <property type="entry name" value="Nucleic acid-binding proteins"/>
    <property type="match status" value="1"/>
</dbReference>
<dbReference type="InterPro" id="IPR036770">
    <property type="entry name" value="Ankyrin_rpt-contain_sf"/>
</dbReference>
<accession>A0A922N1G2</accession>
<evidence type="ECO:0000256" key="7">
    <source>
        <dbReference type="SAM" id="SignalP"/>
    </source>
</evidence>
<reference evidence="11" key="1">
    <citation type="journal article" date="2022" name="Microb. Genom.">
        <title>A global pangenome for the wheat fungal pathogen Pyrenophora tritici-repentis and prediction of effector protein structural homology.</title>
        <authorList>
            <person name="Moolhuijzen P.M."/>
            <person name="See P.T."/>
            <person name="Shi G."/>
            <person name="Powell H.R."/>
            <person name="Cockram J."/>
            <person name="Jorgensen L.N."/>
            <person name="Benslimane H."/>
            <person name="Strelkov S.E."/>
            <person name="Turner J."/>
            <person name="Liu Z."/>
            <person name="Moffat C.S."/>
        </authorList>
    </citation>
    <scope>NUCLEOTIDE SEQUENCE [LARGE SCALE GENOMIC DNA]</scope>
</reference>
<feature type="region of interest" description="Disordered" evidence="5">
    <location>
        <begin position="998"/>
        <end position="1024"/>
    </location>
</feature>
<feature type="chain" id="PRO_5037779091" evidence="7">
    <location>
        <begin position="22"/>
        <end position="1324"/>
    </location>
</feature>
<feature type="repeat" description="ANK" evidence="3">
    <location>
        <begin position="755"/>
        <end position="794"/>
    </location>
</feature>
<keyword evidence="7" id="KW-0732">Signal</keyword>
<feature type="transmembrane region" description="Helical" evidence="6">
    <location>
        <begin position="328"/>
        <end position="350"/>
    </location>
</feature>
<keyword evidence="1" id="KW-0677">Repeat</keyword>
<evidence type="ECO:0000256" key="5">
    <source>
        <dbReference type="SAM" id="MobiDB-lite"/>
    </source>
</evidence>
<evidence type="ECO:0000259" key="8">
    <source>
        <dbReference type="Pfam" id="PF01287"/>
    </source>
</evidence>
<keyword evidence="6" id="KW-0812">Transmembrane</keyword>
<feature type="repeat" description="ANK" evidence="3">
    <location>
        <begin position="868"/>
        <end position="900"/>
    </location>
</feature>
<organism evidence="10 11">
    <name type="scientific">Pyrenophora tritici-repentis</name>
    <dbReference type="NCBI Taxonomy" id="45151"/>
    <lineage>
        <taxon>Eukaryota</taxon>
        <taxon>Fungi</taxon>
        <taxon>Dikarya</taxon>
        <taxon>Ascomycota</taxon>
        <taxon>Pezizomycotina</taxon>
        <taxon>Dothideomycetes</taxon>
        <taxon>Pleosporomycetidae</taxon>
        <taxon>Pleosporales</taxon>
        <taxon>Pleosporineae</taxon>
        <taxon>Pleosporaceae</taxon>
        <taxon>Pyrenophora</taxon>
    </lineage>
</organism>
<feature type="repeat" description="ANK" evidence="3">
    <location>
        <begin position="722"/>
        <end position="754"/>
    </location>
</feature>
<dbReference type="PROSITE" id="PS50088">
    <property type="entry name" value="ANK_REPEAT"/>
    <property type="match status" value="7"/>
</dbReference>
<dbReference type="InterPro" id="IPR048670">
    <property type="entry name" value="IF5A-like_N"/>
</dbReference>
<evidence type="ECO:0000259" key="9">
    <source>
        <dbReference type="Pfam" id="PF21485"/>
    </source>
</evidence>
<dbReference type="PANTHER" id="PTHR24171">
    <property type="entry name" value="ANKYRIN REPEAT DOMAIN-CONTAINING PROTEIN 39-RELATED"/>
    <property type="match status" value="1"/>
</dbReference>
<dbReference type="GO" id="GO:0045905">
    <property type="term" value="P:positive regulation of translational termination"/>
    <property type="evidence" value="ECO:0007669"/>
    <property type="project" value="InterPro"/>
</dbReference>
<dbReference type="Proteomes" id="UP000249757">
    <property type="component" value="Unassembled WGS sequence"/>
</dbReference>
<feature type="domain" description="Translation initiation factor 5A C-terminal" evidence="8">
    <location>
        <begin position="1131"/>
        <end position="1197"/>
    </location>
</feature>
<keyword evidence="11" id="KW-1185">Reference proteome</keyword>
<feature type="domain" description="Translation initiation factor 5A-like N-terminal" evidence="9">
    <location>
        <begin position="1059"/>
        <end position="1109"/>
    </location>
</feature>
<gene>
    <name evidence="10" type="ORF">Ptr86124_013380</name>
</gene>
<evidence type="ECO:0000256" key="6">
    <source>
        <dbReference type="SAM" id="Phobius"/>
    </source>
</evidence>
<dbReference type="Gene3D" id="1.25.40.20">
    <property type="entry name" value="Ankyrin repeat-containing domain"/>
    <property type="match status" value="4"/>
</dbReference>
<dbReference type="InterPro" id="IPR020189">
    <property type="entry name" value="IF5A_C"/>
</dbReference>
<feature type="transmembrane region" description="Helical" evidence="6">
    <location>
        <begin position="61"/>
        <end position="82"/>
    </location>
</feature>
<dbReference type="SMART" id="SM00248">
    <property type="entry name" value="ANK"/>
    <property type="match status" value="7"/>
</dbReference>
<evidence type="ECO:0000313" key="10">
    <source>
        <dbReference type="EMBL" id="KAI1507663.1"/>
    </source>
</evidence>
<evidence type="ECO:0000256" key="3">
    <source>
        <dbReference type="PROSITE-ProRule" id="PRU00023"/>
    </source>
</evidence>
<dbReference type="GO" id="GO:0003723">
    <property type="term" value="F:RNA binding"/>
    <property type="evidence" value="ECO:0007669"/>
    <property type="project" value="InterPro"/>
</dbReference>
<comment type="caution">
    <text evidence="10">The sequence shown here is derived from an EMBL/GenBank/DDBJ whole genome shotgun (WGS) entry which is preliminary data.</text>
</comment>
<dbReference type="InterPro" id="IPR014722">
    <property type="entry name" value="Rib_uL2_dom2"/>
</dbReference>
<dbReference type="GO" id="GO:0003746">
    <property type="term" value="F:translation elongation factor activity"/>
    <property type="evidence" value="ECO:0007669"/>
    <property type="project" value="InterPro"/>
</dbReference>
<dbReference type="PROSITE" id="PS50297">
    <property type="entry name" value="ANK_REP_REGION"/>
    <property type="match status" value="7"/>
</dbReference>
<sequence>MAILLPFSFLVALVFIPYTAAFEWDDFTNNLATDLGPLVALFGEQVTKQFLSESLSTWDNIIFAVSPLGILTAVVSAIRVCGSPSLRAFIGRAQEGPGIAEVELLSCTSETTSELWNEGGIARVFGKPQILELVITIGKDEKKTIKLFDHACEQLGEETFNGEVSRENLSWGIERPSKNIQSDSRGHISPNLSLNFGIKRLPKKFTYGAAIFGVALQIGVLLYAGLTAYRFPAHFLVDEKPIETYAFPLTFSGTLFVCFGMFLCAYIIEKQTDEVYYKRKHHVGNRLYWVQPGGQKIGDQVFEAFVGESDCTEYIRSSRTNPETKSQWVGTILWTAVIITMIGFVIQFIGLRAMHSSVTIAQLISTMIMAIIRAGLRSQRMYNNQDILAIPKGNSSLRKNVMGHELDFLALHLENISAIDVSTRWPQSEPLGMLNDHNDYLLEGFLNCTDPIREHGALALRTRIDLAGLTSGLTDHSWQDNPVKQMAAHLKSAIDRARGVLRLPLQPDSTNEYVPLKYMWKSKKHDCYPSIFTLHLRNENSAWKVDLFQLEALLGLWAWSLRSNDNCKNTVNGCAETARLIALDSSGTSEDDKIWYKIWIQRDLDFCKQSQGAGKIHECSQIFGWPDATPLVRSLQVCSKNQTLTMCAQDIFASFLAVSLGRVQNLDGETTERKVAEGIDSFRLQNSWIEEMAECFAESGLGSKEDAYMCIIPVLKRTDKMPGMNGLHLAANKGCQKETRVLVVKGAKVDMRNKEGWSALHIAAEQGHEEVVKVLVWEAKDLVGEGADVDMKNMEGWSALHIAAEKGYEEVVKVLTKGPKGSVGKGADINAKNEVGLSALHLAVVGRHKKTVEALIEEGAHINATDGRGWSALHTAAGEGYEEVVRALVREGAEVDMKNKEGWSALHIAAEKGHEEVVKVLVWEAKDLVGKGADVDMKNMEGCSALHIAAEKGYEEVVKVLVEAGAEIHTKDTRGLTPAKIAEEKGFKEVARELEASTQRHKGTYDRNGRSNSGLFNNSDDSSVQKNTIAIPTRVFPRNSPFPRVPAESDQFVPTFTNNTITIPCHHIRIGDILILQGRPCQVIRITTSQTGQHRYLGVDLFTKQLHEESSFISNPAPSVVVQNMLGPFFKQYRVLDIREDGRVVAMTETGDIKQGLPILDQSGLASRLTESFANGRSSVRVLIIDYNGLEMVVDYKLIKGGELMLHENALQRARIHELEEQLAEMTKRKSRKRKRIQQGGTMEYGEAASQVAVEAPVAAKRIKKSRGGGDQERAQPALRRCGNCSGTGHNARTCKKDTGVSSESDASTTYIGSLFDSDEIEDA</sequence>
<dbReference type="GO" id="GO:0043022">
    <property type="term" value="F:ribosome binding"/>
    <property type="evidence" value="ECO:0007669"/>
    <property type="project" value="InterPro"/>
</dbReference>
<dbReference type="Gene3D" id="2.40.50.140">
    <property type="entry name" value="Nucleic acid-binding proteins"/>
    <property type="match status" value="1"/>
</dbReference>
<keyword evidence="2 3" id="KW-0040">ANK repeat</keyword>
<feature type="transmembrane region" description="Helical" evidence="6">
    <location>
        <begin position="245"/>
        <end position="268"/>
    </location>
</feature>
<dbReference type="SUPFAM" id="SSF50104">
    <property type="entry name" value="Translation proteins SH3-like domain"/>
    <property type="match status" value="1"/>
</dbReference>
<dbReference type="PANTHER" id="PTHR24171:SF8">
    <property type="entry name" value="BRCA1-ASSOCIATED RING DOMAIN PROTEIN 1"/>
    <property type="match status" value="1"/>
</dbReference>
<feature type="repeat" description="ANK" evidence="3">
    <location>
        <begin position="941"/>
        <end position="973"/>
    </location>
</feature>
<dbReference type="PRINTS" id="PR01415">
    <property type="entry name" value="ANKYRIN"/>
</dbReference>
<dbReference type="InterPro" id="IPR008991">
    <property type="entry name" value="Translation_prot_SH3-like_sf"/>
</dbReference>
<dbReference type="InterPro" id="IPR012340">
    <property type="entry name" value="NA-bd_OB-fold"/>
</dbReference>
<feature type="transmembrane region" description="Helical" evidence="6">
    <location>
        <begin position="205"/>
        <end position="225"/>
    </location>
</feature>